<proteinExistence type="predicted"/>
<feature type="compositionally biased region" description="Low complexity" evidence="1">
    <location>
        <begin position="81"/>
        <end position="101"/>
    </location>
</feature>
<accession>Q5ZE19</accession>
<protein>
    <submittedName>
        <fullName evidence="2">Uncharacterized protein P0410E03.11</fullName>
    </submittedName>
</protein>
<gene>
    <name evidence="2" type="primary">P0410E03.11</name>
</gene>
<dbReference type="EMBL" id="AP002844">
    <property type="protein sequence ID" value="BAD52522.1"/>
    <property type="molecule type" value="Genomic_DNA"/>
</dbReference>
<sequence length="112" mass="11662">MEMMKPAMASCKDIAKEHTQNGASVVEETPAAVNVRARAVDGGVPSSVTGEANYDLANADGQAFKLHRMPPSSVPAVAAHRPTTTTAASASSRPSTTTTPPLDDRLRDDFPG</sequence>
<feature type="compositionally biased region" description="Basic and acidic residues" evidence="1">
    <location>
        <begin position="102"/>
        <end position="112"/>
    </location>
</feature>
<dbReference type="Proteomes" id="UP000817658">
    <property type="component" value="Chromosome 1"/>
</dbReference>
<evidence type="ECO:0000313" key="2">
    <source>
        <dbReference type="EMBL" id="BAD52522.1"/>
    </source>
</evidence>
<name>Q5ZE19_ORYSJ</name>
<dbReference type="AlphaFoldDB" id="Q5ZE19"/>
<organism evidence="2">
    <name type="scientific">Oryza sativa subsp. japonica</name>
    <name type="common">Rice</name>
    <dbReference type="NCBI Taxonomy" id="39947"/>
    <lineage>
        <taxon>Eukaryota</taxon>
        <taxon>Viridiplantae</taxon>
        <taxon>Streptophyta</taxon>
        <taxon>Embryophyta</taxon>
        <taxon>Tracheophyta</taxon>
        <taxon>Spermatophyta</taxon>
        <taxon>Magnoliopsida</taxon>
        <taxon>Liliopsida</taxon>
        <taxon>Poales</taxon>
        <taxon>Poaceae</taxon>
        <taxon>BOP clade</taxon>
        <taxon>Oryzoideae</taxon>
        <taxon>Oryzeae</taxon>
        <taxon>Oryzinae</taxon>
        <taxon>Oryza</taxon>
        <taxon>Oryza sativa</taxon>
    </lineage>
</organism>
<feature type="region of interest" description="Disordered" evidence="1">
    <location>
        <begin position="66"/>
        <end position="112"/>
    </location>
</feature>
<evidence type="ECO:0000256" key="1">
    <source>
        <dbReference type="SAM" id="MobiDB-lite"/>
    </source>
</evidence>
<reference evidence="2" key="1">
    <citation type="journal article" date="2002" name="Nature">
        <title>The genome sequence and structure of rice chromosome 1.</title>
        <authorList>
            <person name="Sasaki T."/>
            <person name="Matsumoto T."/>
            <person name="Yamamoto K."/>
            <person name="Sakata K."/>
            <person name="Baba T."/>
            <person name="Katayose Y."/>
            <person name="Wu J."/>
            <person name="Niimura Y."/>
            <person name="Cheng Z."/>
            <person name="Nagamura Y."/>
            <person name="Antonio B.A."/>
            <person name="Kanamori H."/>
            <person name="Hosokawa S."/>
            <person name="Masukawa M."/>
            <person name="Arikawa K."/>
            <person name="Chiden Y."/>
            <person name="Hayashi M."/>
            <person name="Okamoto M."/>
            <person name="Ando T."/>
            <person name="Aoki H."/>
            <person name="Arita K."/>
            <person name="Hamada M."/>
            <person name="Harada C."/>
            <person name="Hijishita S."/>
            <person name="Honda M."/>
            <person name="Ichikawa Y."/>
            <person name="Idonuma A."/>
            <person name="Iijima M."/>
            <person name="Ikeda M."/>
            <person name="Ikeno M."/>
            <person name="Itoh S."/>
            <person name="Itoh T."/>
            <person name="Itoh Y."/>
            <person name="Itoh Y."/>
            <person name="Iwabuchi A."/>
            <person name="Kamiya K."/>
            <person name="Karasawa W."/>
            <person name="Katagiri S."/>
            <person name="Kikuta A."/>
            <person name="Kobayashi N."/>
            <person name="Kono I."/>
            <person name="Machita K."/>
            <person name="Maehara T."/>
            <person name="Mizuno H."/>
            <person name="Mizubayashi T."/>
            <person name="Mukai Y."/>
            <person name="Nagasaki H."/>
            <person name="Nakashima M."/>
            <person name="Nakama Y."/>
            <person name="Nakamichi Y."/>
            <person name="Nakamura M."/>
            <person name="Namiki N."/>
            <person name="Negishi M."/>
            <person name="Ohta I."/>
            <person name="Ono N."/>
            <person name="Saji S."/>
            <person name="Sakai K."/>
            <person name="Shibata M."/>
            <person name="Shimokawa T."/>
            <person name="Shomura A."/>
            <person name="Song J."/>
            <person name="Takazaki Y."/>
            <person name="Terasawa K."/>
            <person name="Tsuji K."/>
            <person name="Waki K."/>
            <person name="Yamagata H."/>
            <person name="Yamane H."/>
            <person name="Yoshiki S."/>
            <person name="Yoshihara R."/>
            <person name="Yukawa K."/>
            <person name="Zhong H."/>
            <person name="Iwama H."/>
            <person name="Endo T."/>
            <person name="Ito H."/>
            <person name="Hahn J.H."/>
            <person name="Kim H.I."/>
            <person name="Eun M.Y."/>
            <person name="Yano M."/>
            <person name="Jiang J."/>
            <person name="Gojobori T."/>
        </authorList>
    </citation>
    <scope>NUCLEOTIDE SEQUENCE [LARGE SCALE GENOMIC DNA]</scope>
</reference>